<evidence type="ECO:0000313" key="4">
    <source>
        <dbReference type="Proteomes" id="UP000261420"/>
    </source>
</evidence>
<reference evidence="3" key="2">
    <citation type="submission" date="2025-09" db="UniProtKB">
        <authorList>
            <consortium name="Ensembl"/>
        </authorList>
    </citation>
    <scope>IDENTIFICATION</scope>
</reference>
<dbReference type="InterPro" id="IPR044822">
    <property type="entry name" value="Myb_DNA-bind_4"/>
</dbReference>
<reference evidence="3" key="1">
    <citation type="submission" date="2025-08" db="UniProtKB">
        <authorList>
            <consortium name="Ensembl"/>
        </authorList>
    </citation>
    <scope>IDENTIFICATION</scope>
</reference>
<evidence type="ECO:0000259" key="2">
    <source>
        <dbReference type="Pfam" id="PF13837"/>
    </source>
</evidence>
<accession>A0A3B4T230</accession>
<dbReference type="Ensembl" id="ENSSDUT00000000097.1">
    <property type="protein sequence ID" value="ENSSDUP00000000064.1"/>
    <property type="gene ID" value="ENSSDUG00000000117.1"/>
</dbReference>
<feature type="domain" description="Myb/SANT-like DNA-binding" evidence="2">
    <location>
        <begin position="8"/>
        <end position="93"/>
    </location>
</feature>
<dbReference type="GeneTree" id="ENSGT00640000091774"/>
<name>A0A3B4T230_SERDU</name>
<keyword evidence="1" id="KW-0175">Coiled coil</keyword>
<dbReference type="STRING" id="41447.ENSSDUP00000000064"/>
<evidence type="ECO:0000313" key="3">
    <source>
        <dbReference type="Ensembl" id="ENSSDUP00000000064.1"/>
    </source>
</evidence>
<evidence type="ECO:0000256" key="1">
    <source>
        <dbReference type="SAM" id="Coils"/>
    </source>
</evidence>
<feature type="coiled-coil region" evidence="1">
    <location>
        <begin position="220"/>
        <end position="324"/>
    </location>
</feature>
<dbReference type="Proteomes" id="UP000261420">
    <property type="component" value="Unplaced"/>
</dbReference>
<organism evidence="3 4">
    <name type="scientific">Seriola dumerili</name>
    <name type="common">Greater amberjack</name>
    <name type="synonym">Caranx dumerili</name>
    <dbReference type="NCBI Taxonomy" id="41447"/>
    <lineage>
        <taxon>Eukaryota</taxon>
        <taxon>Metazoa</taxon>
        <taxon>Chordata</taxon>
        <taxon>Craniata</taxon>
        <taxon>Vertebrata</taxon>
        <taxon>Euteleostomi</taxon>
        <taxon>Actinopterygii</taxon>
        <taxon>Neopterygii</taxon>
        <taxon>Teleostei</taxon>
        <taxon>Neoteleostei</taxon>
        <taxon>Acanthomorphata</taxon>
        <taxon>Carangaria</taxon>
        <taxon>Carangiformes</taxon>
        <taxon>Carangidae</taxon>
        <taxon>Seriola</taxon>
    </lineage>
</organism>
<dbReference type="GO" id="GO:0005856">
    <property type="term" value="C:cytoskeleton"/>
    <property type="evidence" value="ECO:0007669"/>
    <property type="project" value="TreeGrafter"/>
</dbReference>
<proteinExistence type="predicted"/>
<protein>
    <recommendedName>
        <fullName evidence="2">Myb/SANT-like DNA-binding domain-containing protein</fullName>
    </recommendedName>
</protein>
<dbReference type="PANTHER" id="PTHR38709">
    <property type="entry name" value="SI:CH73-193C12.2-RELATED"/>
    <property type="match status" value="1"/>
</dbReference>
<sequence>MANTYRMTDRDIRLMIHLRATNAAIFTGRRNSAMRGWRAIRKEMGLQGMMSARQLKKKWDNLKEKYRVLKNPPEGMENLTRPSSWRWFHLMDEAMSGRLTGTASVVQPSLLDEDEEHTSDLLPLSPPSTREAFSFSGLSVVERGTVEEVGALGGVLEISGIKAENRAESPAAAAGGDREGLRSPDVQPVMGQSQTALLYATLQPDTGNTPCSSRDLVREAAEVDRKLCELQREREALEREQAEFDRELIALERDRELLNRDMAALERDRTAVDRERAAVERERAFLDRDRAFLDRDRAFLDRDRAFLERATEDLERDRALFRREREGEAVDRHHVEMMTEKEVVLQTRFYQSLMASDLDPDQLETRQRLVSLFQKLVEKL</sequence>
<dbReference type="PANTHER" id="PTHR38709:SF1">
    <property type="entry name" value="DREBRIN"/>
    <property type="match status" value="1"/>
</dbReference>
<dbReference type="Pfam" id="PF13837">
    <property type="entry name" value="Myb_DNA-bind_4"/>
    <property type="match status" value="1"/>
</dbReference>
<keyword evidence="4" id="KW-1185">Reference proteome</keyword>
<dbReference type="AlphaFoldDB" id="A0A3B4T230"/>